<keyword evidence="6" id="KW-0819">tRNA processing</keyword>
<keyword evidence="14" id="KW-1185">Reference proteome</keyword>
<keyword evidence="4" id="KW-0963">Cytoplasm</keyword>
<name>A0A366MCH0_9EURY</name>
<organism evidence="13 14">
    <name type="scientific">Candidatus Methanobinarius endosymbioticus</name>
    <dbReference type="NCBI Taxonomy" id="2006182"/>
    <lineage>
        <taxon>Archaea</taxon>
        <taxon>Methanobacteriati</taxon>
        <taxon>Methanobacteriota</taxon>
        <taxon>Methanomada group</taxon>
        <taxon>Methanobacteria</taxon>
        <taxon>Methanobacteriales</taxon>
        <taxon>Methanobacteriaceae</taxon>
        <taxon>Candidatus Methanobinarius</taxon>
    </lineage>
</organism>
<accession>A0A366MCH0</accession>
<dbReference type="Gene3D" id="3.90.870.10">
    <property type="entry name" value="DHBP synthase"/>
    <property type="match status" value="1"/>
</dbReference>
<dbReference type="GO" id="GO:0061710">
    <property type="term" value="F:L-threonylcarbamoyladenylate synthase"/>
    <property type="evidence" value="ECO:0007669"/>
    <property type="project" value="UniProtKB-EC"/>
</dbReference>
<sequence length="198" mass="21930">MKTVKMDQNDPDLDLIDEAVEVLSPGGVILYPTDTVYGLGANIFNEKAVEKVYNIKNRDYIKPLSVCVSSVEEVHLIAVIPAEYENSLSKYLPGPFTFIFNKTDSIPDYFAKNHKIGVRIPKNEISRKLAQNFPITSTSANLSGKKTLKSPKEILSQLNEGIDFIVDVGSLEDSVPSTVVDLTRKKPNILRQGTGIFN</sequence>
<evidence type="ECO:0000256" key="5">
    <source>
        <dbReference type="ARBA" id="ARBA00022679"/>
    </source>
</evidence>
<keyword evidence="5 13" id="KW-0808">Transferase</keyword>
<evidence type="ECO:0000256" key="3">
    <source>
        <dbReference type="ARBA" id="ARBA00012584"/>
    </source>
</evidence>
<dbReference type="InterPro" id="IPR017945">
    <property type="entry name" value="DHBP_synth_RibB-like_a/b_dom"/>
</dbReference>
<evidence type="ECO:0000256" key="1">
    <source>
        <dbReference type="ARBA" id="ARBA00004496"/>
    </source>
</evidence>
<dbReference type="Proteomes" id="UP000253099">
    <property type="component" value="Unassembled WGS sequence"/>
</dbReference>
<dbReference type="InterPro" id="IPR006070">
    <property type="entry name" value="Sua5-like_dom"/>
</dbReference>
<dbReference type="EC" id="2.7.7.87" evidence="3"/>
<dbReference type="PANTHER" id="PTHR17490:SF16">
    <property type="entry name" value="THREONYLCARBAMOYL-AMP SYNTHASE"/>
    <property type="match status" value="1"/>
</dbReference>
<protein>
    <recommendedName>
        <fullName evidence="10">L-threonylcarbamoyladenylate synthase</fullName>
        <ecNumber evidence="3">2.7.7.87</ecNumber>
    </recommendedName>
    <alternativeName>
        <fullName evidence="10">L-threonylcarbamoyladenylate synthase</fullName>
    </alternativeName>
</protein>
<proteinExistence type="inferred from homology"/>
<keyword evidence="8" id="KW-0547">Nucleotide-binding</keyword>
<evidence type="ECO:0000256" key="11">
    <source>
        <dbReference type="ARBA" id="ARBA00048366"/>
    </source>
</evidence>
<comment type="subcellular location">
    <subcellularLocation>
        <location evidence="1">Cytoplasm</location>
    </subcellularLocation>
</comment>
<evidence type="ECO:0000256" key="4">
    <source>
        <dbReference type="ARBA" id="ARBA00022490"/>
    </source>
</evidence>
<dbReference type="NCBIfam" id="TIGR00057">
    <property type="entry name" value="L-threonylcarbamoyladenylate synthase"/>
    <property type="match status" value="1"/>
</dbReference>
<dbReference type="GO" id="GO:0005737">
    <property type="term" value="C:cytoplasm"/>
    <property type="evidence" value="ECO:0007669"/>
    <property type="project" value="UniProtKB-SubCell"/>
</dbReference>
<dbReference type="InterPro" id="IPR050156">
    <property type="entry name" value="TC-AMP_synthase_SUA5"/>
</dbReference>
<evidence type="ECO:0000313" key="14">
    <source>
        <dbReference type="Proteomes" id="UP000253099"/>
    </source>
</evidence>
<keyword evidence="9" id="KW-0067">ATP-binding</keyword>
<dbReference type="SUPFAM" id="SSF55821">
    <property type="entry name" value="YrdC/RibB"/>
    <property type="match status" value="1"/>
</dbReference>
<evidence type="ECO:0000256" key="8">
    <source>
        <dbReference type="ARBA" id="ARBA00022741"/>
    </source>
</evidence>
<evidence type="ECO:0000259" key="12">
    <source>
        <dbReference type="PROSITE" id="PS51163"/>
    </source>
</evidence>
<evidence type="ECO:0000256" key="2">
    <source>
        <dbReference type="ARBA" id="ARBA00007663"/>
    </source>
</evidence>
<evidence type="ECO:0000256" key="6">
    <source>
        <dbReference type="ARBA" id="ARBA00022694"/>
    </source>
</evidence>
<dbReference type="GO" id="GO:0005524">
    <property type="term" value="F:ATP binding"/>
    <property type="evidence" value="ECO:0007669"/>
    <property type="project" value="UniProtKB-KW"/>
</dbReference>
<dbReference type="EMBL" id="NIZT01000025">
    <property type="protein sequence ID" value="RBQ23390.1"/>
    <property type="molecule type" value="Genomic_DNA"/>
</dbReference>
<evidence type="ECO:0000313" key="13">
    <source>
        <dbReference type="EMBL" id="RBQ23390.1"/>
    </source>
</evidence>
<comment type="catalytic activity">
    <reaction evidence="11">
        <text>L-threonine + hydrogencarbonate + ATP = L-threonylcarbamoyladenylate + diphosphate + H2O</text>
        <dbReference type="Rhea" id="RHEA:36407"/>
        <dbReference type="ChEBI" id="CHEBI:15377"/>
        <dbReference type="ChEBI" id="CHEBI:17544"/>
        <dbReference type="ChEBI" id="CHEBI:30616"/>
        <dbReference type="ChEBI" id="CHEBI:33019"/>
        <dbReference type="ChEBI" id="CHEBI:57926"/>
        <dbReference type="ChEBI" id="CHEBI:73682"/>
        <dbReference type="EC" id="2.7.7.87"/>
    </reaction>
</comment>
<gene>
    <name evidence="13" type="primary">sua5</name>
    <name evidence="13" type="ORF">ALNOE001_09690</name>
</gene>
<feature type="domain" description="YrdC-like" evidence="12">
    <location>
        <begin position="13"/>
        <end position="195"/>
    </location>
</feature>
<comment type="caution">
    <text evidence="13">The sequence shown here is derived from an EMBL/GenBank/DDBJ whole genome shotgun (WGS) entry which is preliminary data.</text>
</comment>
<dbReference type="AlphaFoldDB" id="A0A366MCH0"/>
<evidence type="ECO:0000256" key="7">
    <source>
        <dbReference type="ARBA" id="ARBA00022695"/>
    </source>
</evidence>
<reference evidence="13 14" key="1">
    <citation type="submission" date="2018-06" db="EMBL/GenBank/DDBJ databases">
        <title>Genomic insight into two independent archaeal endosymbiosis events.</title>
        <authorList>
            <person name="Lind A.E."/>
            <person name="Lewis W.H."/>
            <person name="Spang A."/>
            <person name="Guy L."/>
            <person name="Embley M.T."/>
            <person name="Ettema T.J.G."/>
        </authorList>
    </citation>
    <scope>NUCLEOTIDE SEQUENCE [LARGE SCALE GENOMIC DNA]</scope>
    <source>
        <strain evidence="13">NOE</strain>
    </source>
</reference>
<dbReference type="GO" id="GO:0000049">
    <property type="term" value="F:tRNA binding"/>
    <property type="evidence" value="ECO:0007669"/>
    <property type="project" value="TreeGrafter"/>
</dbReference>
<keyword evidence="7 13" id="KW-0548">Nucleotidyltransferase</keyword>
<dbReference type="PROSITE" id="PS51163">
    <property type="entry name" value="YRDC"/>
    <property type="match status" value="1"/>
</dbReference>
<dbReference type="GO" id="GO:0003725">
    <property type="term" value="F:double-stranded RNA binding"/>
    <property type="evidence" value="ECO:0007669"/>
    <property type="project" value="InterPro"/>
</dbReference>
<evidence type="ECO:0000256" key="9">
    <source>
        <dbReference type="ARBA" id="ARBA00022840"/>
    </source>
</evidence>
<dbReference type="GO" id="GO:0008033">
    <property type="term" value="P:tRNA processing"/>
    <property type="evidence" value="ECO:0007669"/>
    <property type="project" value="UniProtKB-KW"/>
</dbReference>
<comment type="similarity">
    <text evidence="2">Belongs to the SUA5 family.</text>
</comment>
<dbReference type="GO" id="GO:0006450">
    <property type="term" value="P:regulation of translational fidelity"/>
    <property type="evidence" value="ECO:0007669"/>
    <property type="project" value="TreeGrafter"/>
</dbReference>
<dbReference type="PANTHER" id="PTHR17490">
    <property type="entry name" value="SUA5"/>
    <property type="match status" value="1"/>
</dbReference>
<evidence type="ECO:0000256" key="10">
    <source>
        <dbReference type="ARBA" id="ARBA00029774"/>
    </source>
</evidence>
<dbReference type="Pfam" id="PF01300">
    <property type="entry name" value="Sua5_yciO_yrdC"/>
    <property type="match status" value="1"/>
</dbReference>